<evidence type="ECO:0000259" key="5">
    <source>
        <dbReference type="PROSITE" id="PS51635"/>
    </source>
</evidence>
<dbReference type="EMBL" id="CP027541">
    <property type="protein sequence ID" value="AWT56125.1"/>
    <property type="molecule type" value="Genomic_DNA"/>
</dbReference>
<feature type="short sequence motif" description="GXSXG" evidence="4">
    <location>
        <begin position="100"/>
        <end position="104"/>
    </location>
</feature>
<proteinExistence type="predicted"/>
<reference evidence="6 7" key="1">
    <citation type="journal article" date="2013" name="Genome Announc.">
        <title>Draft genome sequence of MKD8, a conjugal recipient Mycobacterium smegmatis strain.</title>
        <authorList>
            <person name="Gray T.A."/>
            <person name="Palumbo M.J."/>
            <person name="Derbyshire K.M."/>
        </authorList>
    </citation>
    <scope>NUCLEOTIDE SEQUENCE [LARGE SCALE GENOMIC DNA]</scope>
    <source>
        <strain evidence="6 7">MKD8</strain>
    </source>
</reference>
<dbReference type="PANTHER" id="PTHR14226:SF57">
    <property type="entry name" value="BLR7027 PROTEIN"/>
    <property type="match status" value="1"/>
</dbReference>
<dbReference type="GO" id="GO:0016042">
    <property type="term" value="P:lipid catabolic process"/>
    <property type="evidence" value="ECO:0007669"/>
    <property type="project" value="UniProtKB-UniRule"/>
</dbReference>
<gene>
    <name evidence="6" type="ORF">D806_051750</name>
</gene>
<evidence type="ECO:0000256" key="3">
    <source>
        <dbReference type="ARBA" id="ARBA00023098"/>
    </source>
</evidence>
<evidence type="ECO:0000313" key="7">
    <source>
        <dbReference type="Proteomes" id="UP000011200"/>
    </source>
</evidence>
<feature type="domain" description="PNPLA" evidence="5">
    <location>
        <begin position="61"/>
        <end position="259"/>
    </location>
</feature>
<keyword evidence="1 4" id="KW-0378">Hydrolase</keyword>
<name>A0A2U9PY37_MYCSE</name>
<feature type="active site" description="Nucleophile" evidence="4">
    <location>
        <position position="102"/>
    </location>
</feature>
<dbReference type="PANTHER" id="PTHR14226">
    <property type="entry name" value="NEUROPATHY TARGET ESTERASE/SWISS CHEESE D.MELANOGASTER"/>
    <property type="match status" value="1"/>
</dbReference>
<dbReference type="GO" id="GO:0016787">
    <property type="term" value="F:hydrolase activity"/>
    <property type="evidence" value="ECO:0007669"/>
    <property type="project" value="UniProtKB-UniRule"/>
</dbReference>
<dbReference type="Pfam" id="PF01734">
    <property type="entry name" value="Patatin"/>
    <property type="match status" value="1"/>
</dbReference>
<evidence type="ECO:0000256" key="4">
    <source>
        <dbReference type="PROSITE-ProRule" id="PRU01161"/>
    </source>
</evidence>
<dbReference type="PROSITE" id="PS51635">
    <property type="entry name" value="PNPLA"/>
    <property type="match status" value="1"/>
</dbReference>
<accession>A0A2U9PY37</accession>
<evidence type="ECO:0000256" key="2">
    <source>
        <dbReference type="ARBA" id="ARBA00022963"/>
    </source>
</evidence>
<dbReference type="Proteomes" id="UP000011200">
    <property type="component" value="Chromosome"/>
</dbReference>
<dbReference type="SUPFAM" id="SSF52151">
    <property type="entry name" value="FabD/lysophospholipase-like"/>
    <property type="match status" value="1"/>
</dbReference>
<organism evidence="6 7">
    <name type="scientific">Mycolicibacterium smegmatis (strain MKD8)</name>
    <name type="common">Mycobacterium smegmatis</name>
    <dbReference type="NCBI Taxonomy" id="1214915"/>
    <lineage>
        <taxon>Bacteria</taxon>
        <taxon>Bacillati</taxon>
        <taxon>Actinomycetota</taxon>
        <taxon>Actinomycetes</taxon>
        <taxon>Mycobacteriales</taxon>
        <taxon>Mycobacteriaceae</taxon>
        <taxon>Mycolicibacterium</taxon>
    </lineage>
</organism>
<reference evidence="7" key="2">
    <citation type="submission" date="2018-03" db="EMBL/GenBank/DDBJ databases">
        <authorList>
            <person name="Derbyshire K."/>
            <person name="Gray T.A."/>
            <person name="Champion M."/>
        </authorList>
    </citation>
    <scope>NUCLEOTIDE SEQUENCE [LARGE SCALE GENOMIC DNA]</scope>
    <source>
        <strain evidence="7">MKD8</strain>
    </source>
</reference>
<dbReference type="InterPro" id="IPR016035">
    <property type="entry name" value="Acyl_Trfase/lysoPLipase"/>
</dbReference>
<keyword evidence="3 4" id="KW-0443">Lipid metabolism</keyword>
<dbReference type="InterPro" id="IPR050301">
    <property type="entry name" value="NTE"/>
</dbReference>
<sequence>MTGLGDRNILHDNFFGVGIEAFGTHRCGHGNPFVSAQDTGAGSEPRVVLAHWINVDSKRALVLAGGGIAGIAWETGILRGIADESPETAQALLGSDVLVGTSAGSTVAAQLSSGLSLDELYERQVGDASAELAPTAGIGTISELFVHAMLTPGTTKAQKLRRIGEIAAQTQTVPESVRREVIAARLPSHEWPQERILRIAAIDIATGELVGFDRHSGVDLVDAVAASCAVPGAWPPVTIGDRRYIDGGVSSSINLELAVDCQTAVVFIPAGQSAPSPFDPGGIAEEISEFPGAALSIYADDDSLDAFGSNPLDPACRIPSARAGRAQGRREAREIAEFLEELAV</sequence>
<dbReference type="Gene3D" id="3.40.1090.10">
    <property type="entry name" value="Cytosolic phospholipase A2 catalytic domain"/>
    <property type="match status" value="2"/>
</dbReference>
<evidence type="ECO:0000256" key="1">
    <source>
        <dbReference type="ARBA" id="ARBA00022801"/>
    </source>
</evidence>
<protein>
    <submittedName>
        <fullName evidence="6">Phospholipase, patatin family protein</fullName>
    </submittedName>
</protein>
<feature type="active site" description="Proton acceptor" evidence="4">
    <location>
        <position position="246"/>
    </location>
</feature>
<dbReference type="AlphaFoldDB" id="A0A2U9PY37"/>
<feature type="short sequence motif" description="GXGXXG" evidence="4">
    <location>
        <begin position="65"/>
        <end position="70"/>
    </location>
</feature>
<keyword evidence="2 4" id="KW-0442">Lipid degradation</keyword>
<evidence type="ECO:0000313" key="6">
    <source>
        <dbReference type="EMBL" id="AWT56125.1"/>
    </source>
</evidence>
<dbReference type="InterPro" id="IPR002641">
    <property type="entry name" value="PNPLA_dom"/>
</dbReference>
<feature type="short sequence motif" description="DGA/G" evidence="4">
    <location>
        <begin position="246"/>
        <end position="248"/>
    </location>
</feature>